<evidence type="ECO:0000256" key="2">
    <source>
        <dbReference type="ARBA" id="ARBA00022737"/>
    </source>
</evidence>
<keyword evidence="2" id="KW-0677">Repeat</keyword>
<dbReference type="OrthoDB" id="10001928at2759"/>
<reference evidence="3 4" key="1">
    <citation type="journal article" date="2017" name="Gigascience">
        <title>Genome sequence of the small brown planthopper, Laodelphax striatellus.</title>
        <authorList>
            <person name="Zhu J."/>
            <person name="Jiang F."/>
            <person name="Wang X."/>
            <person name="Yang P."/>
            <person name="Bao Y."/>
            <person name="Zhao W."/>
            <person name="Wang W."/>
            <person name="Lu H."/>
            <person name="Wang Q."/>
            <person name="Cui N."/>
            <person name="Li J."/>
            <person name="Chen X."/>
            <person name="Luo L."/>
            <person name="Yu J."/>
            <person name="Kang L."/>
            <person name="Cui F."/>
        </authorList>
    </citation>
    <scope>NUCLEOTIDE SEQUENCE [LARGE SCALE GENOMIC DNA]</scope>
    <source>
        <strain evidence="3">Lst14</strain>
    </source>
</reference>
<evidence type="ECO:0000313" key="3">
    <source>
        <dbReference type="EMBL" id="RZF40919.1"/>
    </source>
</evidence>
<proteinExistence type="predicted"/>
<dbReference type="PANTHER" id="PTHR46093">
    <property type="entry name" value="ACYL-COA-BINDING DOMAIN-CONTAINING PROTEIN 5"/>
    <property type="match status" value="1"/>
</dbReference>
<gene>
    <name evidence="3" type="ORF">LSTR_LSTR011003</name>
</gene>
<dbReference type="EMBL" id="QKKF02017562">
    <property type="protein sequence ID" value="RZF40919.1"/>
    <property type="molecule type" value="Genomic_DNA"/>
</dbReference>
<dbReference type="InParanoid" id="A0A482X4X2"/>
<keyword evidence="4" id="KW-1185">Reference proteome</keyword>
<dbReference type="SMR" id="A0A482X4X2"/>
<dbReference type="STRING" id="195883.A0A482X4X2"/>
<accession>A0A482X4X2</accession>
<evidence type="ECO:0000256" key="1">
    <source>
        <dbReference type="ARBA" id="ARBA00022441"/>
    </source>
</evidence>
<dbReference type="Pfam" id="PF24681">
    <property type="entry name" value="Kelch_KLHDC2_KLHL20_DRC7"/>
    <property type="match status" value="1"/>
</dbReference>
<sequence length="262" mass="28575">MTTVLKAKWHQLENHGEAPYPRHGYRAVALHEDLLIIHGGGDGRYVYRDLYILQPSTGEWRKISIPSLPERAGFGLALINNNMYMFGGMSYNRKCLNDLYYLSLTTWKCHTTGTPGISTLDIHAPVTHITATSGITTLDILTPVTHTTSTPGISTLDIHPPVTHTPATPGITVSDIRTPGSSCTPIIYTSASVTPVPPHRSTLETFLKPKPILSKPSSVKLIRSSTGRPLAVVPKSLIPDRTIACGTKPSNIVIVARKRPFI</sequence>
<comment type="caution">
    <text evidence="3">The sequence shown here is derived from an EMBL/GenBank/DDBJ whole genome shotgun (WGS) entry which is preliminary data.</text>
</comment>
<keyword evidence="1" id="KW-0880">Kelch repeat</keyword>
<dbReference type="Gene3D" id="2.120.10.80">
    <property type="entry name" value="Kelch-type beta propeller"/>
    <property type="match status" value="1"/>
</dbReference>
<dbReference type="InterPro" id="IPR015915">
    <property type="entry name" value="Kelch-typ_b-propeller"/>
</dbReference>
<dbReference type="AlphaFoldDB" id="A0A482X4X2"/>
<organism evidence="3 4">
    <name type="scientific">Laodelphax striatellus</name>
    <name type="common">Small brown planthopper</name>
    <name type="synonym">Delphax striatella</name>
    <dbReference type="NCBI Taxonomy" id="195883"/>
    <lineage>
        <taxon>Eukaryota</taxon>
        <taxon>Metazoa</taxon>
        <taxon>Ecdysozoa</taxon>
        <taxon>Arthropoda</taxon>
        <taxon>Hexapoda</taxon>
        <taxon>Insecta</taxon>
        <taxon>Pterygota</taxon>
        <taxon>Neoptera</taxon>
        <taxon>Paraneoptera</taxon>
        <taxon>Hemiptera</taxon>
        <taxon>Auchenorrhyncha</taxon>
        <taxon>Fulgoroidea</taxon>
        <taxon>Delphacidae</taxon>
        <taxon>Criomorphinae</taxon>
        <taxon>Laodelphax</taxon>
    </lineage>
</organism>
<evidence type="ECO:0000313" key="4">
    <source>
        <dbReference type="Proteomes" id="UP000291343"/>
    </source>
</evidence>
<dbReference type="PANTHER" id="PTHR46093:SF18">
    <property type="entry name" value="FIBRONECTIN TYPE-III DOMAIN-CONTAINING PROTEIN"/>
    <property type="match status" value="1"/>
</dbReference>
<protein>
    <submittedName>
        <fullName evidence="3">Uncharacterized protein</fullName>
    </submittedName>
</protein>
<dbReference type="Proteomes" id="UP000291343">
    <property type="component" value="Unassembled WGS sequence"/>
</dbReference>
<dbReference type="SUPFAM" id="SSF117281">
    <property type="entry name" value="Kelch motif"/>
    <property type="match status" value="1"/>
</dbReference>
<name>A0A482X4X2_LAOST</name>